<dbReference type="STRING" id="765257.A0A0C9ZGY7"/>
<dbReference type="HOGENOM" id="CLU_001324_7_2_1"/>
<reference evidence="1 2" key="1">
    <citation type="submission" date="2014-04" db="EMBL/GenBank/DDBJ databases">
        <authorList>
            <consortium name="DOE Joint Genome Institute"/>
            <person name="Kuo A."/>
            <person name="Kohler A."/>
            <person name="Costa M.D."/>
            <person name="Nagy L.G."/>
            <person name="Floudas D."/>
            <person name="Copeland A."/>
            <person name="Barry K.W."/>
            <person name="Cichocki N."/>
            <person name="Veneault-Fourrey C."/>
            <person name="LaButti K."/>
            <person name="Lindquist E.A."/>
            <person name="Lipzen A."/>
            <person name="Lundell T."/>
            <person name="Morin E."/>
            <person name="Murat C."/>
            <person name="Sun H."/>
            <person name="Tunlid A."/>
            <person name="Henrissat B."/>
            <person name="Grigoriev I.V."/>
            <person name="Hibbett D.S."/>
            <person name="Martin F."/>
            <person name="Nordberg H.P."/>
            <person name="Cantor M.N."/>
            <person name="Hua S.X."/>
        </authorList>
    </citation>
    <scope>NUCLEOTIDE SEQUENCE [LARGE SCALE GENOMIC DNA]</scope>
    <source>
        <strain evidence="1 2">441</strain>
    </source>
</reference>
<gene>
    <name evidence="1" type="ORF">PISMIDRAFT_97044</name>
</gene>
<protein>
    <recommendedName>
        <fullName evidence="3">DNA helicase</fullName>
    </recommendedName>
</protein>
<accession>A0A0C9ZGY7</accession>
<evidence type="ECO:0000313" key="1">
    <source>
        <dbReference type="EMBL" id="KIK25269.1"/>
    </source>
</evidence>
<evidence type="ECO:0000313" key="2">
    <source>
        <dbReference type="Proteomes" id="UP000054018"/>
    </source>
</evidence>
<organism evidence="1 2">
    <name type="scientific">Pisolithus microcarpus 441</name>
    <dbReference type="NCBI Taxonomy" id="765257"/>
    <lineage>
        <taxon>Eukaryota</taxon>
        <taxon>Fungi</taxon>
        <taxon>Dikarya</taxon>
        <taxon>Basidiomycota</taxon>
        <taxon>Agaricomycotina</taxon>
        <taxon>Agaricomycetes</taxon>
        <taxon>Agaricomycetidae</taxon>
        <taxon>Boletales</taxon>
        <taxon>Sclerodermatineae</taxon>
        <taxon>Pisolithaceae</taxon>
        <taxon>Pisolithus</taxon>
    </lineage>
</organism>
<dbReference type="EMBL" id="KN833709">
    <property type="protein sequence ID" value="KIK25269.1"/>
    <property type="molecule type" value="Genomic_DNA"/>
</dbReference>
<dbReference type="Proteomes" id="UP000054018">
    <property type="component" value="Unassembled WGS sequence"/>
</dbReference>
<sequence length="70" mass="7770">AQGQTIPFVIIDIATPPSGGLSLFNLYVALSRSRVFQSGHCPELLAENNRLDQLDNSTLQWWQTLGKDVK</sequence>
<keyword evidence="2" id="KW-1185">Reference proteome</keyword>
<proteinExistence type="predicted"/>
<feature type="non-terminal residue" evidence="1">
    <location>
        <position position="70"/>
    </location>
</feature>
<reference evidence="2" key="2">
    <citation type="submission" date="2015-01" db="EMBL/GenBank/DDBJ databases">
        <title>Evolutionary Origins and Diversification of the Mycorrhizal Mutualists.</title>
        <authorList>
            <consortium name="DOE Joint Genome Institute"/>
            <consortium name="Mycorrhizal Genomics Consortium"/>
            <person name="Kohler A."/>
            <person name="Kuo A."/>
            <person name="Nagy L.G."/>
            <person name="Floudas D."/>
            <person name="Copeland A."/>
            <person name="Barry K.W."/>
            <person name="Cichocki N."/>
            <person name="Veneault-Fourrey C."/>
            <person name="LaButti K."/>
            <person name="Lindquist E.A."/>
            <person name="Lipzen A."/>
            <person name="Lundell T."/>
            <person name="Morin E."/>
            <person name="Murat C."/>
            <person name="Riley R."/>
            <person name="Ohm R."/>
            <person name="Sun H."/>
            <person name="Tunlid A."/>
            <person name="Henrissat B."/>
            <person name="Grigoriev I.V."/>
            <person name="Hibbett D.S."/>
            <person name="Martin F."/>
        </authorList>
    </citation>
    <scope>NUCLEOTIDE SEQUENCE [LARGE SCALE GENOMIC DNA]</scope>
    <source>
        <strain evidence="2">441</strain>
    </source>
</reference>
<dbReference type="AlphaFoldDB" id="A0A0C9ZGY7"/>
<evidence type="ECO:0008006" key="3">
    <source>
        <dbReference type="Google" id="ProtNLM"/>
    </source>
</evidence>
<dbReference type="OrthoDB" id="2986975at2759"/>
<name>A0A0C9ZGY7_9AGAM</name>